<name>A0AA88H4E0_NAELO</name>
<dbReference type="GO" id="GO:0016301">
    <property type="term" value="F:kinase activity"/>
    <property type="evidence" value="ECO:0007669"/>
    <property type="project" value="TreeGrafter"/>
</dbReference>
<dbReference type="InterPro" id="IPR052648">
    <property type="entry name" value="Ser-tRNA(Sec)_kinase"/>
</dbReference>
<dbReference type="Proteomes" id="UP000816034">
    <property type="component" value="Unassembled WGS sequence"/>
</dbReference>
<organism evidence="3 4">
    <name type="scientific">Naegleria lovaniensis</name>
    <name type="common">Amoeba</name>
    <dbReference type="NCBI Taxonomy" id="51637"/>
    <lineage>
        <taxon>Eukaryota</taxon>
        <taxon>Discoba</taxon>
        <taxon>Heterolobosea</taxon>
        <taxon>Tetramitia</taxon>
        <taxon>Eutetramitia</taxon>
        <taxon>Vahlkampfiidae</taxon>
        <taxon>Naegleria</taxon>
    </lineage>
</organism>
<dbReference type="Pfam" id="PF08433">
    <property type="entry name" value="KTI12"/>
    <property type="match status" value="1"/>
</dbReference>
<dbReference type="GO" id="GO:0005524">
    <property type="term" value="F:ATP binding"/>
    <property type="evidence" value="ECO:0007669"/>
    <property type="project" value="UniProtKB-KW"/>
</dbReference>
<protein>
    <recommendedName>
        <fullName evidence="5">L-seryl-tRNA(Sec) kinase</fullName>
    </recommendedName>
</protein>
<dbReference type="Gene3D" id="3.40.50.300">
    <property type="entry name" value="P-loop containing nucleotide triphosphate hydrolases"/>
    <property type="match status" value="1"/>
</dbReference>
<keyword evidence="1" id="KW-0547">Nucleotide-binding</keyword>
<gene>
    <name evidence="3" type="ORF">C9374_011376</name>
</gene>
<dbReference type="PANTHER" id="PTHR20873">
    <property type="entry name" value="L-SERYL-TRNA(SEC) KINASE"/>
    <property type="match status" value="1"/>
</dbReference>
<dbReference type="GeneID" id="68103830"/>
<dbReference type="SUPFAM" id="SSF52540">
    <property type="entry name" value="P-loop containing nucleoside triphosphate hydrolases"/>
    <property type="match status" value="1"/>
</dbReference>
<accession>A0AA88H4E0</accession>
<keyword evidence="4" id="KW-1185">Reference proteome</keyword>
<dbReference type="InterPro" id="IPR013641">
    <property type="entry name" value="KTI12/PSTK"/>
</dbReference>
<dbReference type="InterPro" id="IPR027417">
    <property type="entry name" value="P-loop_NTPase"/>
</dbReference>
<dbReference type="PANTHER" id="PTHR20873:SF0">
    <property type="entry name" value="L-SERYL-TRNA(SEC) KINASE"/>
    <property type="match status" value="1"/>
</dbReference>
<proteinExistence type="predicted"/>
<evidence type="ECO:0000313" key="3">
    <source>
        <dbReference type="EMBL" id="KAG2392651.1"/>
    </source>
</evidence>
<reference evidence="3 4" key="1">
    <citation type="journal article" date="2018" name="BMC Genomics">
        <title>The genome of Naegleria lovaniensis, the basis for a comparative approach to unravel pathogenicity factors of the human pathogenic amoeba N. fowleri.</title>
        <authorList>
            <person name="Liechti N."/>
            <person name="Schurch N."/>
            <person name="Bruggmann R."/>
            <person name="Wittwer M."/>
        </authorList>
    </citation>
    <scope>NUCLEOTIDE SEQUENCE [LARGE SCALE GENOMIC DNA]</scope>
    <source>
        <strain evidence="3 4">ATCC 30569</strain>
    </source>
</reference>
<dbReference type="AlphaFoldDB" id="A0AA88H4E0"/>
<evidence type="ECO:0000313" key="4">
    <source>
        <dbReference type="Proteomes" id="UP000816034"/>
    </source>
</evidence>
<evidence type="ECO:0008006" key="5">
    <source>
        <dbReference type="Google" id="ProtNLM"/>
    </source>
</evidence>
<evidence type="ECO:0000256" key="1">
    <source>
        <dbReference type="ARBA" id="ARBA00022741"/>
    </source>
</evidence>
<dbReference type="EMBL" id="PYSW02000004">
    <property type="protein sequence ID" value="KAG2392651.1"/>
    <property type="molecule type" value="Genomic_DNA"/>
</dbReference>
<dbReference type="GO" id="GO:0000049">
    <property type="term" value="F:tRNA binding"/>
    <property type="evidence" value="ECO:0007669"/>
    <property type="project" value="TreeGrafter"/>
</dbReference>
<comment type="caution">
    <text evidence="3">The sequence shown here is derived from an EMBL/GenBank/DDBJ whole genome shotgun (WGS) entry which is preliminary data.</text>
</comment>
<keyword evidence="2" id="KW-0067">ATP-binding</keyword>
<sequence length="277" mass="32601">MGKIVVCLLYGLPASGKSSVAKLLEEKLKNLNFIVERLEYDQVLRNHQEQKNIMDFSSELWKESRQVVEKQTIELVENYLSSQDDKSMVIILDDNFYYKSMRHEFVQICRNYTLSNVQLLLKCPVDLCIERDKQRRTPVGDGIIMEMSKKFEYSETASDEFIFHVEYDTSDTSQFNNICDSVIQVIHLSLDHPLQNVIKLQSEMREESQRQNRESFGKCLDDGIRKQISYLIEHNLIEKTKAKQLSIIKRDVLKKAKKENGLQFYFDMFDNEVQKMN</sequence>
<evidence type="ECO:0000256" key="2">
    <source>
        <dbReference type="ARBA" id="ARBA00022840"/>
    </source>
</evidence>
<dbReference type="RefSeq" id="XP_044554545.1">
    <property type="nucleotide sequence ID" value="XM_044687024.1"/>
</dbReference>